<name>A0ABT8QBG9_9GAMM</name>
<dbReference type="Proteomes" id="UP001174315">
    <property type="component" value="Unassembled WGS sequence"/>
</dbReference>
<keyword evidence="3" id="KW-1185">Reference proteome</keyword>
<evidence type="ECO:0000256" key="1">
    <source>
        <dbReference type="SAM" id="MobiDB-lite"/>
    </source>
</evidence>
<reference evidence="2" key="1">
    <citation type="submission" date="2023-07" db="EMBL/GenBank/DDBJ databases">
        <title>Stenotrophomonas isolates from soil.</title>
        <authorList>
            <person name="Sharma V."/>
            <person name="Zur-Pinska J."/>
            <person name="Hay A.G."/>
        </authorList>
    </citation>
    <scope>NUCLEOTIDE SEQUENCE</scope>
    <source>
        <strain evidence="2">C2</strain>
    </source>
</reference>
<comment type="caution">
    <text evidence="2">The sequence shown here is derived from an EMBL/GenBank/DDBJ whole genome shotgun (WGS) entry which is preliminary data.</text>
</comment>
<organism evidence="2 3">
    <name type="scientific">Stenotrophomonas indicatrix</name>
    <dbReference type="NCBI Taxonomy" id="2045451"/>
    <lineage>
        <taxon>Bacteria</taxon>
        <taxon>Pseudomonadati</taxon>
        <taxon>Pseudomonadota</taxon>
        <taxon>Gammaproteobacteria</taxon>
        <taxon>Lysobacterales</taxon>
        <taxon>Lysobacteraceae</taxon>
        <taxon>Stenotrophomonas</taxon>
    </lineage>
</organism>
<accession>A0ABT8QBG9</accession>
<dbReference type="EMBL" id="JAUKNN010000015">
    <property type="protein sequence ID" value="MDN8669251.1"/>
    <property type="molecule type" value="Genomic_DNA"/>
</dbReference>
<proteinExistence type="predicted"/>
<dbReference type="RefSeq" id="WP_157804436.1">
    <property type="nucleotide sequence ID" value="NZ_DAMAEN010000002.1"/>
</dbReference>
<protein>
    <submittedName>
        <fullName evidence="2">Uncharacterized protein</fullName>
    </submittedName>
</protein>
<sequence length="211" mass="22992">MSLVFTLLASLASPLDAKAGNERWTQAGSDITLRYDGEENGRYRNVSVMRHGKLVRRIELSERSYSLFEHDADPATSPDGRYVLVTDVESGEVASPDGDRFMHEVPYCGFMNTRSGCMVTRQTGQFCGGSFNDIGNWASPGLPPVTLTEEGATAEDYASGHRSPSDAPDGSLDNLLRCDPPGPRNRGHYKKLIDAGIFDVTPSQRQALYGG</sequence>
<gene>
    <name evidence="2" type="ORF">Q0S36_07925</name>
</gene>
<feature type="region of interest" description="Disordered" evidence="1">
    <location>
        <begin position="153"/>
        <end position="173"/>
    </location>
</feature>
<evidence type="ECO:0000313" key="3">
    <source>
        <dbReference type="Proteomes" id="UP001174315"/>
    </source>
</evidence>
<evidence type="ECO:0000313" key="2">
    <source>
        <dbReference type="EMBL" id="MDN8669251.1"/>
    </source>
</evidence>